<feature type="transmembrane region" description="Helical" evidence="2">
    <location>
        <begin position="299"/>
        <end position="320"/>
    </location>
</feature>
<accession>A0A8J8T5U1</accession>
<organism evidence="3 4">
    <name type="scientific">Halteria grandinella</name>
    <dbReference type="NCBI Taxonomy" id="5974"/>
    <lineage>
        <taxon>Eukaryota</taxon>
        <taxon>Sar</taxon>
        <taxon>Alveolata</taxon>
        <taxon>Ciliophora</taxon>
        <taxon>Intramacronucleata</taxon>
        <taxon>Spirotrichea</taxon>
        <taxon>Stichotrichia</taxon>
        <taxon>Sporadotrichida</taxon>
        <taxon>Halteriidae</taxon>
        <taxon>Halteria</taxon>
    </lineage>
</organism>
<evidence type="ECO:0000256" key="2">
    <source>
        <dbReference type="SAM" id="Phobius"/>
    </source>
</evidence>
<keyword evidence="2" id="KW-0472">Membrane</keyword>
<name>A0A8J8T5U1_HALGN</name>
<feature type="transmembrane region" description="Helical" evidence="2">
    <location>
        <begin position="267"/>
        <end position="287"/>
    </location>
</feature>
<feature type="compositionally biased region" description="Polar residues" evidence="1">
    <location>
        <begin position="26"/>
        <end position="36"/>
    </location>
</feature>
<proteinExistence type="predicted"/>
<evidence type="ECO:0000313" key="3">
    <source>
        <dbReference type="EMBL" id="TNV83492.1"/>
    </source>
</evidence>
<feature type="transmembrane region" description="Helical" evidence="2">
    <location>
        <begin position="156"/>
        <end position="176"/>
    </location>
</feature>
<dbReference type="Proteomes" id="UP000785679">
    <property type="component" value="Unassembled WGS sequence"/>
</dbReference>
<keyword evidence="2" id="KW-1133">Transmembrane helix</keyword>
<sequence>MRSSFATAFHPPTPRSNVAPQRRESVSQFIGEQSGSMAPPTLGRETSLRDALGTLGSMENNSLAMSAIQSKKDLKIMKTYDQFDSHIERRGSLYILFIILLQIVIFVFNCVLPTVLEKNLEATYYQLYNIVVLSFLLLSKLYFLIYAVTRKSPSDLFSFLILSGVFTCYMIFRNVVFVKYPDFYMVKKIDDGDDHVNHNEPHVHKQDTIKYWQEIALIDIILCVVFMFFYVTLSKPTFRFLYEEAFKMLLFRKPIWKVYKYFTMLHSLLKLDFAMNIFFVVTAFYFMHCDGQVDMSYTLPFYGIFFLLTTATMVQGLTAIKTKDQKKNVRIGLLRIVIEMFKIGICILILNCYNAAFVQSEDIRKILGKIRFSILVQEILSMALCIPILSLGRLIFYGFSIPKFNKVFDVCIAVLDQNPHRINDKDTRKSSLLQNLLQDKMRDTFQVKGRTLLETNLINKLSHLLIKANPSRDTVSQLRQMSSIGNYRGGFGMINDSQIGSEGDDNFQFEKYGASEVTPTAPALRKTDGIQLCIEEKFRFVHHLIKLMHLKISNERKHFTNMRRFALNNNQKDDYFNIIRQQCELIEMTLFSILDENLYDDLAVAEQIIKEVYEHEDYIWYMLSTIIDQESEGLTNMKNVSQEKINNLKAPLTQLIQKERTFIMYLFNFVQDEDQYERQIRLRDQEQLQTIIANEKAKSNNGQYLLLAQSQMELSESEREFQVVNRKLLALCLQEDQLFTETGFEFQQLLRSSEIMELFDAYQSPETILRIMTQSKKTTVKPIIPTTLKAAHSAPNGPPLTPSGINAILSSTESQSSEGNVEDVFKTRRQAIRRTVKGENKG</sequence>
<reference evidence="3" key="1">
    <citation type="submission" date="2019-06" db="EMBL/GenBank/DDBJ databases">
        <authorList>
            <person name="Zheng W."/>
        </authorList>
    </citation>
    <scope>NUCLEOTIDE SEQUENCE</scope>
    <source>
        <strain evidence="3">QDHG01</strain>
    </source>
</reference>
<keyword evidence="2" id="KW-0812">Transmembrane</keyword>
<gene>
    <name evidence="3" type="ORF">FGO68_gene3093</name>
</gene>
<feature type="transmembrane region" description="Helical" evidence="2">
    <location>
        <begin position="93"/>
        <end position="115"/>
    </location>
</feature>
<dbReference type="EMBL" id="RRYP01003780">
    <property type="protein sequence ID" value="TNV83492.1"/>
    <property type="molecule type" value="Genomic_DNA"/>
</dbReference>
<feature type="transmembrane region" description="Helical" evidence="2">
    <location>
        <begin position="370"/>
        <end position="396"/>
    </location>
</feature>
<feature type="transmembrane region" description="Helical" evidence="2">
    <location>
        <begin position="215"/>
        <end position="233"/>
    </location>
</feature>
<dbReference type="AlphaFoldDB" id="A0A8J8T5U1"/>
<keyword evidence="4" id="KW-1185">Reference proteome</keyword>
<evidence type="ECO:0000313" key="4">
    <source>
        <dbReference type="Proteomes" id="UP000785679"/>
    </source>
</evidence>
<evidence type="ECO:0000256" key="1">
    <source>
        <dbReference type="SAM" id="MobiDB-lite"/>
    </source>
</evidence>
<protein>
    <submittedName>
        <fullName evidence="3">Uncharacterized protein</fullName>
    </submittedName>
</protein>
<comment type="caution">
    <text evidence="3">The sequence shown here is derived from an EMBL/GenBank/DDBJ whole genome shotgun (WGS) entry which is preliminary data.</text>
</comment>
<feature type="transmembrane region" description="Helical" evidence="2">
    <location>
        <begin position="127"/>
        <end position="149"/>
    </location>
</feature>
<feature type="region of interest" description="Disordered" evidence="1">
    <location>
        <begin position="1"/>
        <end position="43"/>
    </location>
</feature>
<dbReference type="OrthoDB" id="10674484at2759"/>